<keyword evidence="8" id="KW-0999">Mitochondrion inner membrane</keyword>
<dbReference type="Proteomes" id="UP000035681">
    <property type="component" value="Unplaced"/>
</dbReference>
<dbReference type="PRINTS" id="PR00603">
    <property type="entry name" value="CYTOCHROMEC1"/>
</dbReference>
<evidence type="ECO:0000256" key="4">
    <source>
        <dbReference type="ARBA" id="ARBA00022617"/>
    </source>
</evidence>
<dbReference type="PANTHER" id="PTHR10266:SF3">
    <property type="entry name" value="CYTOCHROME C1, HEME PROTEIN, MITOCHONDRIAL"/>
    <property type="match status" value="1"/>
</dbReference>
<feature type="binding site" description="covalent" evidence="14">
    <location>
        <position position="75"/>
    </location>
    <ligand>
        <name>heme c</name>
        <dbReference type="ChEBI" id="CHEBI:61717"/>
    </ligand>
</feature>
<keyword evidence="13" id="KW-0472">Membrane</keyword>
<evidence type="ECO:0000256" key="15">
    <source>
        <dbReference type="SAM" id="MobiDB-lite"/>
    </source>
</evidence>
<evidence type="ECO:0000256" key="6">
    <source>
        <dbReference type="ARBA" id="ARBA00022692"/>
    </source>
</evidence>
<dbReference type="GO" id="GO:0005743">
    <property type="term" value="C:mitochondrial inner membrane"/>
    <property type="evidence" value="ECO:0007669"/>
    <property type="project" value="UniProtKB-SubCell"/>
</dbReference>
<dbReference type="InterPro" id="IPR036909">
    <property type="entry name" value="Cyt_c-like_dom_sf"/>
</dbReference>
<keyword evidence="6" id="KW-0812">Transmembrane</keyword>
<evidence type="ECO:0000256" key="5">
    <source>
        <dbReference type="ARBA" id="ARBA00022660"/>
    </source>
</evidence>
<evidence type="ECO:0000256" key="8">
    <source>
        <dbReference type="ARBA" id="ARBA00022792"/>
    </source>
</evidence>
<keyword evidence="17" id="KW-1185">Reference proteome</keyword>
<comment type="subcellular location">
    <subcellularLocation>
        <location evidence="1">Mitochondrion inner membrane</location>
    </subcellularLocation>
</comment>
<keyword evidence="3" id="KW-0813">Transport</keyword>
<evidence type="ECO:0000256" key="2">
    <source>
        <dbReference type="ARBA" id="ARBA00006488"/>
    </source>
</evidence>
<evidence type="ECO:0000259" key="16">
    <source>
        <dbReference type="PROSITE" id="PS51007"/>
    </source>
</evidence>
<dbReference type="GO" id="GO:0020037">
    <property type="term" value="F:heme binding"/>
    <property type="evidence" value="ECO:0007669"/>
    <property type="project" value="InterPro"/>
</dbReference>
<evidence type="ECO:0000256" key="14">
    <source>
        <dbReference type="PIRSR" id="PIRSR602326-1"/>
    </source>
</evidence>
<evidence type="ECO:0000256" key="13">
    <source>
        <dbReference type="ARBA" id="ARBA00023136"/>
    </source>
</evidence>
<dbReference type="GO" id="GO:0009055">
    <property type="term" value="F:electron transfer activity"/>
    <property type="evidence" value="ECO:0007669"/>
    <property type="project" value="InterPro"/>
</dbReference>
<dbReference type="WBParaSite" id="SSTP_0001034500.1">
    <property type="protein sequence ID" value="SSTP_0001034500.1"/>
    <property type="gene ID" value="SSTP_0001034500"/>
</dbReference>
<evidence type="ECO:0000256" key="11">
    <source>
        <dbReference type="ARBA" id="ARBA00023004"/>
    </source>
</evidence>
<evidence type="ECO:0000256" key="3">
    <source>
        <dbReference type="ARBA" id="ARBA00022448"/>
    </source>
</evidence>
<dbReference type="STRING" id="6248.A0A0K0ELK1"/>
<dbReference type="SUPFAM" id="SSF46626">
    <property type="entry name" value="Cytochrome c"/>
    <property type="match status" value="1"/>
</dbReference>
<name>A0A0K0ELK1_STRER</name>
<proteinExistence type="inferred from homology"/>
<comment type="cofactor">
    <cofactor evidence="14">
        <name>heme c</name>
        <dbReference type="ChEBI" id="CHEBI:61717"/>
    </cofactor>
    <text evidence="14">Binds 1 heme c group covalently per subunit.</text>
</comment>
<keyword evidence="7 14" id="KW-0479">Metal-binding</keyword>
<evidence type="ECO:0000313" key="17">
    <source>
        <dbReference type="Proteomes" id="UP000035681"/>
    </source>
</evidence>
<keyword evidence="4 14" id="KW-0349">Heme</keyword>
<dbReference type="PANTHER" id="PTHR10266">
    <property type="entry name" value="CYTOCHROME C1"/>
    <property type="match status" value="1"/>
</dbReference>
<keyword evidence="12" id="KW-0496">Mitochondrion</keyword>
<evidence type="ECO:0000256" key="1">
    <source>
        <dbReference type="ARBA" id="ARBA00004273"/>
    </source>
</evidence>
<evidence type="ECO:0000256" key="9">
    <source>
        <dbReference type="ARBA" id="ARBA00022982"/>
    </source>
</evidence>
<dbReference type="AlphaFoldDB" id="A0A0K0ELK1"/>
<feature type="binding site" description="covalent" evidence="14">
    <location>
        <position position="194"/>
    </location>
    <ligand>
        <name>heme c</name>
        <dbReference type="ChEBI" id="CHEBI:61717"/>
    </ligand>
</feature>
<evidence type="ECO:0000256" key="7">
    <source>
        <dbReference type="ARBA" id="ARBA00022723"/>
    </source>
</evidence>
<feature type="domain" description="Cytochrome c" evidence="16">
    <location>
        <begin position="59"/>
        <end position="188"/>
    </location>
</feature>
<sequence length="283" mass="31483">MQRAISSGMFKNIALGLGVTSVGGLVYALENSVKAGEHVCHPTKLPWPHSGLLDSFDYASVRRGYEVYKQVCAACHSLKYIRYRHFVDKFMTEEEAKAEAFEATIRDIDDTGVPTTRPGKLTDALPDPYPNKKAAAAANNGAVPPDLSLMALARHGGDDYLFALLTGYFDPPAGVKIDDGKAYNPYFLGGVISMPQQLFDEGIEYKDGTFASQSQQAKDVTSFLHWTAEPFHDTRKLWGLKLLTILPLMTFVLVYGKRHCWSILKSQKFFWRPVKGREPPKSS</sequence>
<dbReference type="InterPro" id="IPR021157">
    <property type="entry name" value="Cyt_c1_TM_anchor_C"/>
</dbReference>
<organism evidence="18">
    <name type="scientific">Strongyloides stercoralis</name>
    <name type="common">Threadworm</name>
    <dbReference type="NCBI Taxonomy" id="6248"/>
    <lineage>
        <taxon>Eukaryota</taxon>
        <taxon>Metazoa</taxon>
        <taxon>Ecdysozoa</taxon>
        <taxon>Nematoda</taxon>
        <taxon>Chromadorea</taxon>
        <taxon>Rhabditida</taxon>
        <taxon>Tylenchina</taxon>
        <taxon>Panagrolaimomorpha</taxon>
        <taxon>Strongyloidoidea</taxon>
        <taxon>Strongyloididae</taxon>
        <taxon>Strongyloides</taxon>
    </lineage>
</organism>
<dbReference type="SUPFAM" id="SSF81496">
    <property type="entry name" value="Cytochrome c1 subunit of cytochrome bc1 complex (Ubiquinol-cytochrome c reductase), transmembrane anchor"/>
    <property type="match status" value="1"/>
</dbReference>
<reference evidence="18" key="1">
    <citation type="submission" date="2015-08" db="UniProtKB">
        <authorList>
            <consortium name="WormBaseParasite"/>
        </authorList>
    </citation>
    <scope>IDENTIFICATION</scope>
</reference>
<dbReference type="PROSITE" id="PS51007">
    <property type="entry name" value="CYTC"/>
    <property type="match status" value="1"/>
</dbReference>
<dbReference type="GO" id="GO:0006122">
    <property type="term" value="P:mitochondrial electron transport, ubiquinol to cytochrome c"/>
    <property type="evidence" value="ECO:0007669"/>
    <property type="project" value="TreeGrafter"/>
</dbReference>
<keyword evidence="11 14" id="KW-0408">Iron</keyword>
<protein>
    <submittedName>
        <fullName evidence="18 19">Cytochrome c domain-containing protein</fullName>
    </submittedName>
</protein>
<keyword evidence="10" id="KW-1133">Transmembrane helix</keyword>
<evidence type="ECO:0000256" key="10">
    <source>
        <dbReference type="ARBA" id="ARBA00022989"/>
    </source>
</evidence>
<dbReference type="Pfam" id="PF02167">
    <property type="entry name" value="Cytochrom_C1"/>
    <property type="match status" value="1"/>
</dbReference>
<dbReference type="InterPro" id="IPR002326">
    <property type="entry name" value="Cyt_c1"/>
</dbReference>
<evidence type="ECO:0000313" key="19">
    <source>
        <dbReference type="WBParaSite" id="TCONS_00003201.p1"/>
    </source>
</evidence>
<keyword evidence="9" id="KW-0249">Electron transport</keyword>
<dbReference type="Gene3D" id="1.10.760.10">
    <property type="entry name" value="Cytochrome c-like domain"/>
    <property type="match status" value="1"/>
</dbReference>
<dbReference type="FunFam" id="1.10.760.10:FF:000011">
    <property type="entry name" value="Cytochrome c1, putative"/>
    <property type="match status" value="1"/>
</dbReference>
<accession>A0A0K0ELK1</accession>
<comment type="similarity">
    <text evidence="2">Belongs to the cytochrome c family.</text>
</comment>
<keyword evidence="5" id="KW-0679">Respiratory chain</keyword>
<evidence type="ECO:0000256" key="12">
    <source>
        <dbReference type="ARBA" id="ARBA00023128"/>
    </source>
</evidence>
<dbReference type="InterPro" id="IPR009056">
    <property type="entry name" value="Cyt_c-like_dom"/>
</dbReference>
<feature type="binding site" description="covalent" evidence="14">
    <location>
        <position position="76"/>
    </location>
    <ligand>
        <name>heme c</name>
        <dbReference type="ChEBI" id="CHEBI:61717"/>
    </ligand>
</feature>
<dbReference type="GO" id="GO:0046872">
    <property type="term" value="F:metal ion binding"/>
    <property type="evidence" value="ECO:0007669"/>
    <property type="project" value="UniProtKB-KW"/>
</dbReference>
<dbReference type="WBParaSite" id="TCONS_00003201.p1">
    <property type="protein sequence ID" value="TCONS_00003201.p1"/>
    <property type="gene ID" value="XLOC_002949"/>
</dbReference>
<dbReference type="Gene3D" id="1.20.5.100">
    <property type="entry name" value="Cytochrome c1, transmembrane anchor, C-terminal"/>
    <property type="match status" value="1"/>
</dbReference>
<feature type="binding site" description="covalent" evidence="14">
    <location>
        <position position="72"/>
    </location>
    <ligand>
        <name>heme c</name>
        <dbReference type="ChEBI" id="CHEBI:61717"/>
    </ligand>
</feature>
<feature type="region of interest" description="Disordered" evidence="15">
    <location>
        <begin position="112"/>
        <end position="137"/>
    </location>
</feature>
<evidence type="ECO:0000313" key="18">
    <source>
        <dbReference type="WBParaSite" id="SSTP_0001034500.1"/>
    </source>
</evidence>